<keyword evidence="4" id="KW-1133">Transmembrane helix</keyword>
<dbReference type="Proteomes" id="UP001549920">
    <property type="component" value="Unassembled WGS sequence"/>
</dbReference>
<evidence type="ECO:0000256" key="3">
    <source>
        <dbReference type="ARBA" id="ARBA00022737"/>
    </source>
</evidence>
<dbReference type="InterPro" id="IPR002859">
    <property type="entry name" value="PKD/REJ-like"/>
</dbReference>
<dbReference type="EMBL" id="JBEUOH010000020">
    <property type="protein sequence ID" value="KAL0869141.1"/>
    <property type="molecule type" value="Genomic_DNA"/>
</dbReference>
<feature type="signal peptide" evidence="6">
    <location>
        <begin position="1"/>
        <end position="24"/>
    </location>
</feature>
<comment type="caution">
    <text evidence="8">The sequence shown here is derived from an EMBL/GenBank/DDBJ whole genome shotgun (WGS) entry which is preliminary data.</text>
</comment>
<evidence type="ECO:0000256" key="4">
    <source>
        <dbReference type="ARBA" id="ARBA00022989"/>
    </source>
</evidence>
<feature type="chain" id="PRO_5047483156" description="PKD/REJ-like domain-containing protein" evidence="6">
    <location>
        <begin position="25"/>
        <end position="678"/>
    </location>
</feature>
<protein>
    <recommendedName>
        <fullName evidence="7">PKD/REJ-like domain-containing protein</fullName>
    </recommendedName>
</protein>
<dbReference type="PANTHER" id="PTHR46730">
    <property type="entry name" value="POLYCYSTIN-1"/>
    <property type="match status" value="1"/>
</dbReference>
<evidence type="ECO:0000313" key="8">
    <source>
        <dbReference type="EMBL" id="KAL0869141.1"/>
    </source>
</evidence>
<dbReference type="Pfam" id="PF02010">
    <property type="entry name" value="REJ"/>
    <property type="match status" value="1"/>
</dbReference>
<organism evidence="8 9">
    <name type="scientific">Loxostege sticticalis</name>
    <name type="common">Beet webworm moth</name>
    <dbReference type="NCBI Taxonomy" id="481309"/>
    <lineage>
        <taxon>Eukaryota</taxon>
        <taxon>Metazoa</taxon>
        <taxon>Ecdysozoa</taxon>
        <taxon>Arthropoda</taxon>
        <taxon>Hexapoda</taxon>
        <taxon>Insecta</taxon>
        <taxon>Pterygota</taxon>
        <taxon>Neoptera</taxon>
        <taxon>Endopterygota</taxon>
        <taxon>Lepidoptera</taxon>
        <taxon>Glossata</taxon>
        <taxon>Ditrysia</taxon>
        <taxon>Pyraloidea</taxon>
        <taxon>Crambidae</taxon>
        <taxon>Pyraustinae</taxon>
        <taxon>Loxostege</taxon>
    </lineage>
</organism>
<keyword evidence="5" id="KW-0472">Membrane</keyword>
<evidence type="ECO:0000256" key="5">
    <source>
        <dbReference type="ARBA" id="ARBA00023136"/>
    </source>
</evidence>
<sequence>MFSVKTVTASIVCLILHFAISSVADSAIKVDSKFRILAPQFICPKDENATVEKPDNTVITLQTAADADMRIDWIVRWSPIPAPTQRFTLLLWKAVRALEASLNKPQPEPFVYVIENSQLLKGVNYIFNVSSVESNGDVGEAKVFNIDNTQGDHELMIEGRSDKLSIVLVGAQAALADVTYVVEALVTTCTPSQDYYFSWSVQSMSSDDMVDVSHIQGSRLEVPPYTLKVGLTYSATCRVMRPSNGDVVTQTSLPFGVLYRGLKVYLSIDYLLVTVGQPFTIESTVINHDYYDMPITFKWTCIYNDEDCNTAAISDTETFTFPSGLPDLGMYQITLSVSVLSHTSSANATIITVSPILPVLQINPSERLLNEGSTVEIVANASNVVPSCTLSWYFASEDYLAEFDAAMNETCDNCQHGEALTDTLTIYSLEEQFLSELADYSNETEWRQVTTTLPARSGRARFVAQCGCSLTFSCDTEGTVYGDVWFQLNESPKAGDIKISPESGTAMETVFRISTRSVNDPDVPLEYSFYCKIGEDTLLLASYIEHRAVETLLPYLEGGTEVWVRVCDALGACSEGSPTTVVLSAGTARTVDALIEDVQAHVRRCELIPLTRIAQSAIVTYNHARQSAAATKFSQALQKHLATIDERNCIVKHYSQYSALLSWLAKNGIEISELLSEA</sequence>
<evidence type="ECO:0000259" key="7">
    <source>
        <dbReference type="Pfam" id="PF02010"/>
    </source>
</evidence>
<keyword evidence="9" id="KW-1185">Reference proteome</keyword>
<reference evidence="8 9" key="1">
    <citation type="submission" date="2024-06" db="EMBL/GenBank/DDBJ databases">
        <title>A chromosome-level genome assembly of beet webworm, Loxostege sticticalis.</title>
        <authorList>
            <person name="Zhang Y."/>
        </authorList>
    </citation>
    <scope>NUCLEOTIDE SEQUENCE [LARGE SCALE GENOMIC DNA]</scope>
    <source>
        <strain evidence="8">AQ026</strain>
        <tissue evidence="8">Whole body</tissue>
    </source>
</reference>
<name>A0ABR3HFU5_LOXSC</name>
<evidence type="ECO:0000256" key="1">
    <source>
        <dbReference type="ARBA" id="ARBA00004370"/>
    </source>
</evidence>
<keyword evidence="6" id="KW-0732">Signal</keyword>
<dbReference type="PANTHER" id="PTHR46730:SF1">
    <property type="entry name" value="PLAT DOMAIN-CONTAINING PROTEIN"/>
    <property type="match status" value="1"/>
</dbReference>
<feature type="domain" description="PKD/REJ-like" evidence="7">
    <location>
        <begin position="188"/>
        <end position="584"/>
    </location>
</feature>
<evidence type="ECO:0000313" key="9">
    <source>
        <dbReference type="Proteomes" id="UP001549920"/>
    </source>
</evidence>
<comment type="subcellular location">
    <subcellularLocation>
        <location evidence="1">Membrane</location>
    </subcellularLocation>
</comment>
<keyword evidence="2" id="KW-0812">Transmembrane</keyword>
<evidence type="ECO:0000256" key="2">
    <source>
        <dbReference type="ARBA" id="ARBA00022692"/>
    </source>
</evidence>
<evidence type="ECO:0000256" key="6">
    <source>
        <dbReference type="SAM" id="SignalP"/>
    </source>
</evidence>
<accession>A0ABR3HFU5</accession>
<keyword evidence="3" id="KW-0677">Repeat</keyword>
<proteinExistence type="predicted"/>
<gene>
    <name evidence="8" type="ORF">ABMA27_007434</name>
</gene>